<evidence type="ECO:0000256" key="5">
    <source>
        <dbReference type="ARBA" id="ARBA00022842"/>
    </source>
</evidence>
<dbReference type="GO" id="GO:0046872">
    <property type="term" value="F:metal ion binding"/>
    <property type="evidence" value="ECO:0007669"/>
    <property type="project" value="UniProtKB-KW"/>
</dbReference>
<feature type="binding site" evidence="6">
    <location>
        <position position="212"/>
    </location>
    <ligand>
        <name>Mg(2+)</name>
        <dbReference type="ChEBI" id="CHEBI:18420"/>
        <label>1</label>
        <note>catalytic</note>
    </ligand>
</feature>
<evidence type="ECO:0000256" key="7">
    <source>
        <dbReference type="RuleBase" id="RU364068"/>
    </source>
</evidence>
<dbReference type="FunFam" id="3.30.540.10:FF:000003">
    <property type="entry name" value="Inositol-1-monophosphatase"/>
    <property type="match status" value="1"/>
</dbReference>
<dbReference type="PANTHER" id="PTHR20854">
    <property type="entry name" value="INOSITOL MONOPHOSPHATASE"/>
    <property type="match status" value="1"/>
</dbReference>
<dbReference type="GO" id="GO:0008934">
    <property type="term" value="F:inositol monophosphate 1-phosphatase activity"/>
    <property type="evidence" value="ECO:0007669"/>
    <property type="project" value="InterPro"/>
</dbReference>
<feature type="binding site" evidence="6">
    <location>
        <position position="83"/>
    </location>
    <ligand>
        <name>Mg(2+)</name>
        <dbReference type="ChEBI" id="CHEBI:18420"/>
        <label>1</label>
        <note>catalytic</note>
    </ligand>
</feature>
<comment type="catalytic activity">
    <reaction evidence="1 7">
        <text>a myo-inositol phosphate + H2O = myo-inositol + phosphate</text>
        <dbReference type="Rhea" id="RHEA:24056"/>
        <dbReference type="ChEBI" id="CHEBI:15377"/>
        <dbReference type="ChEBI" id="CHEBI:17268"/>
        <dbReference type="ChEBI" id="CHEBI:43474"/>
        <dbReference type="ChEBI" id="CHEBI:84139"/>
        <dbReference type="EC" id="3.1.3.25"/>
    </reaction>
</comment>
<dbReference type="GO" id="GO:0007165">
    <property type="term" value="P:signal transduction"/>
    <property type="evidence" value="ECO:0007669"/>
    <property type="project" value="TreeGrafter"/>
</dbReference>
<dbReference type="PROSITE" id="PS00629">
    <property type="entry name" value="IMP_1"/>
    <property type="match status" value="1"/>
</dbReference>
<dbReference type="Gene3D" id="3.30.540.10">
    <property type="entry name" value="Fructose-1,6-Bisphosphatase, subunit A, domain 1"/>
    <property type="match status" value="1"/>
</dbReference>
<proteinExistence type="inferred from homology"/>
<name>A0A1F5Q9J5_9BACT</name>
<keyword evidence="4 7" id="KW-0378">Hydrolase</keyword>
<dbReference type="InterPro" id="IPR000760">
    <property type="entry name" value="Inositol_monophosphatase-like"/>
</dbReference>
<feature type="binding site" evidence="6">
    <location>
        <position position="66"/>
    </location>
    <ligand>
        <name>Mg(2+)</name>
        <dbReference type="ChEBI" id="CHEBI:18420"/>
        <label>1</label>
        <note>catalytic</note>
    </ligand>
</feature>
<keyword evidence="5 6" id="KW-0460">Magnesium</keyword>
<dbReference type="CDD" id="cd01639">
    <property type="entry name" value="IMPase"/>
    <property type="match status" value="1"/>
</dbReference>
<dbReference type="EMBL" id="MFFF01000025">
    <property type="protein sequence ID" value="OGE98864.1"/>
    <property type="molecule type" value="Genomic_DNA"/>
</dbReference>
<dbReference type="GO" id="GO:0006020">
    <property type="term" value="P:inositol metabolic process"/>
    <property type="evidence" value="ECO:0007669"/>
    <property type="project" value="TreeGrafter"/>
</dbReference>
<evidence type="ECO:0000313" key="8">
    <source>
        <dbReference type="EMBL" id="OGE98864.1"/>
    </source>
</evidence>
<dbReference type="AlphaFoldDB" id="A0A1F5Q9J5"/>
<dbReference type="PRINTS" id="PR00377">
    <property type="entry name" value="IMPHPHTASES"/>
</dbReference>
<gene>
    <name evidence="8" type="ORF">A3J05_03160</name>
</gene>
<evidence type="ECO:0000256" key="3">
    <source>
        <dbReference type="ARBA" id="ARBA00022723"/>
    </source>
</evidence>
<comment type="caution">
    <text evidence="8">The sequence shown here is derived from an EMBL/GenBank/DDBJ whole genome shotgun (WGS) entry which is preliminary data.</text>
</comment>
<dbReference type="SUPFAM" id="SSF56655">
    <property type="entry name" value="Carbohydrate phosphatase"/>
    <property type="match status" value="1"/>
</dbReference>
<dbReference type="Gene3D" id="3.40.190.80">
    <property type="match status" value="1"/>
</dbReference>
<evidence type="ECO:0000256" key="1">
    <source>
        <dbReference type="ARBA" id="ARBA00001033"/>
    </source>
</evidence>
<evidence type="ECO:0000256" key="4">
    <source>
        <dbReference type="ARBA" id="ARBA00022801"/>
    </source>
</evidence>
<dbReference type="Proteomes" id="UP000177235">
    <property type="component" value="Unassembled WGS sequence"/>
</dbReference>
<reference evidence="8 9" key="1">
    <citation type="journal article" date="2016" name="Nat. Commun.">
        <title>Thousands of microbial genomes shed light on interconnected biogeochemical processes in an aquifer system.</title>
        <authorList>
            <person name="Anantharaman K."/>
            <person name="Brown C.T."/>
            <person name="Hug L.A."/>
            <person name="Sharon I."/>
            <person name="Castelle C.J."/>
            <person name="Probst A.J."/>
            <person name="Thomas B.C."/>
            <person name="Singh A."/>
            <person name="Wilkins M.J."/>
            <person name="Karaoz U."/>
            <person name="Brodie E.L."/>
            <person name="Williams K.H."/>
            <person name="Hubbard S.S."/>
            <person name="Banfield J.F."/>
        </authorList>
    </citation>
    <scope>NUCLEOTIDE SEQUENCE [LARGE SCALE GENOMIC DNA]</scope>
</reference>
<keyword evidence="3 6" id="KW-0479">Metal-binding</keyword>
<dbReference type="InterPro" id="IPR033942">
    <property type="entry name" value="IMPase"/>
</dbReference>
<dbReference type="PANTHER" id="PTHR20854:SF4">
    <property type="entry name" value="INOSITOL-1-MONOPHOSPHATASE-RELATED"/>
    <property type="match status" value="1"/>
</dbReference>
<comment type="cofactor">
    <cofactor evidence="2 6 7">
        <name>Mg(2+)</name>
        <dbReference type="ChEBI" id="CHEBI:18420"/>
    </cofactor>
</comment>
<dbReference type="InterPro" id="IPR020583">
    <property type="entry name" value="Inositol_monoP_metal-BS"/>
</dbReference>
<sequence>MKAFIINLARGAGAILREGFYKKKNVQKKPSPDGFQDMVTEYDFAAEKFIIDEIRRKFPSHGILGEESGHLKKGKNFWIIDPLDGTHAFVKGVPQFSTTFSFVSDGRLKHGVVYDPIHDELFYAEAGKGAILNNRKIRVSKKDKLQYGNFACYVASLLEKREGNHYRRLIYERVIFEEQMWNDTASSVALGAAYVACGRNDVIFAKGLNPWDISGGALIMKEAGAKITDLQGKPYKWSSDELLAGNPVLHRQVLKAIK</sequence>
<comment type="similarity">
    <text evidence="7">Belongs to the inositol monophosphatase superfamily.</text>
</comment>
<organism evidence="8 9">
    <name type="scientific">Candidatus Doudnabacteria bacterium RIFCSPLOWO2_02_FULL_48_13</name>
    <dbReference type="NCBI Taxonomy" id="1817845"/>
    <lineage>
        <taxon>Bacteria</taxon>
        <taxon>Candidatus Doudnaibacteriota</taxon>
    </lineage>
</organism>
<feature type="binding site" evidence="6">
    <location>
        <position position="81"/>
    </location>
    <ligand>
        <name>Mg(2+)</name>
        <dbReference type="ChEBI" id="CHEBI:18420"/>
        <label>1</label>
        <note>catalytic</note>
    </ligand>
</feature>
<dbReference type="Pfam" id="PF00459">
    <property type="entry name" value="Inositol_P"/>
    <property type="match status" value="1"/>
</dbReference>
<evidence type="ECO:0000256" key="6">
    <source>
        <dbReference type="PIRSR" id="PIRSR600760-2"/>
    </source>
</evidence>
<accession>A0A1F5Q9J5</accession>
<evidence type="ECO:0000313" key="9">
    <source>
        <dbReference type="Proteomes" id="UP000177235"/>
    </source>
</evidence>
<dbReference type="EC" id="3.1.3.25" evidence="7"/>
<protein>
    <recommendedName>
        <fullName evidence="7">Inositol-1-monophosphatase</fullName>
        <ecNumber evidence="7">3.1.3.25</ecNumber>
    </recommendedName>
</protein>
<evidence type="ECO:0000256" key="2">
    <source>
        <dbReference type="ARBA" id="ARBA00001946"/>
    </source>
</evidence>
<feature type="binding site" evidence="6">
    <location>
        <position position="84"/>
    </location>
    <ligand>
        <name>Mg(2+)</name>
        <dbReference type="ChEBI" id="CHEBI:18420"/>
        <label>1</label>
        <note>catalytic</note>
    </ligand>
</feature>